<dbReference type="Pfam" id="PF00092">
    <property type="entry name" value="VWA"/>
    <property type="match status" value="1"/>
</dbReference>
<dbReference type="PANTHER" id="PTHR30368:SF2">
    <property type="entry name" value="SULFATE-BINDING PROTEIN"/>
    <property type="match status" value="1"/>
</dbReference>
<dbReference type="SUPFAM" id="SSF53300">
    <property type="entry name" value="vWA-like"/>
    <property type="match status" value="1"/>
</dbReference>
<name>A0A367R196_9NOSO</name>
<reference evidence="7" key="1">
    <citation type="submission" date="2016-04" db="EMBL/GenBank/DDBJ databases">
        <authorList>
            <person name="Tabuchi Yagui T.R."/>
        </authorList>
    </citation>
    <scope>NUCLEOTIDE SEQUENCE [LARGE SCALE GENOMIC DNA]</scope>
    <source>
        <strain evidence="7">NIES-26</strain>
    </source>
</reference>
<dbReference type="Gene3D" id="3.40.50.410">
    <property type="entry name" value="von Willebrand factor, type A domain"/>
    <property type="match status" value="1"/>
</dbReference>
<evidence type="ECO:0000256" key="5">
    <source>
        <dbReference type="ARBA" id="ARBA00022764"/>
    </source>
</evidence>
<dbReference type="InterPro" id="IPR002035">
    <property type="entry name" value="VWF_A"/>
</dbReference>
<dbReference type="InterPro" id="IPR005669">
    <property type="entry name" value="Thiosulph/SO4-bd"/>
</dbReference>
<comment type="subcellular location">
    <subcellularLocation>
        <location evidence="1">Periplasm</location>
    </subcellularLocation>
</comment>
<comment type="caution">
    <text evidence="7">The sequence shown here is derived from an EMBL/GenBank/DDBJ whole genome shotgun (WGS) entry which is preliminary data.</text>
</comment>
<keyword evidence="5" id="KW-0574">Periplasm</keyword>
<evidence type="ECO:0000256" key="3">
    <source>
        <dbReference type="ARBA" id="ARBA00022448"/>
    </source>
</evidence>
<evidence type="ECO:0000256" key="1">
    <source>
        <dbReference type="ARBA" id="ARBA00004418"/>
    </source>
</evidence>
<organism evidence="7 8">
    <name type="scientific">Nostoc minutum NIES-26</name>
    <dbReference type="NCBI Taxonomy" id="1844469"/>
    <lineage>
        <taxon>Bacteria</taxon>
        <taxon>Bacillati</taxon>
        <taxon>Cyanobacteriota</taxon>
        <taxon>Cyanophyceae</taxon>
        <taxon>Nostocales</taxon>
        <taxon>Nostocaceae</taxon>
        <taxon>Nostoc</taxon>
    </lineage>
</organism>
<dbReference type="GO" id="GO:0140104">
    <property type="term" value="F:molecular carrier activity"/>
    <property type="evidence" value="ECO:0007669"/>
    <property type="project" value="InterPro"/>
</dbReference>
<dbReference type="Gene3D" id="3.40.190.10">
    <property type="entry name" value="Periplasmic binding protein-like II"/>
    <property type="match status" value="1"/>
</dbReference>
<dbReference type="SMART" id="SM00327">
    <property type="entry name" value="VWA"/>
    <property type="match status" value="1"/>
</dbReference>
<dbReference type="SUPFAM" id="SSF53850">
    <property type="entry name" value="Periplasmic binding protein-like II"/>
    <property type="match status" value="1"/>
</dbReference>
<evidence type="ECO:0000256" key="2">
    <source>
        <dbReference type="ARBA" id="ARBA00006099"/>
    </source>
</evidence>
<gene>
    <name evidence="7" type="ORF">A6770_22485</name>
</gene>
<dbReference type="PROSITE" id="PS51257">
    <property type="entry name" value="PROKAR_LIPOPROTEIN"/>
    <property type="match status" value="1"/>
</dbReference>
<evidence type="ECO:0000313" key="8">
    <source>
        <dbReference type="Proteomes" id="UP000252107"/>
    </source>
</evidence>
<protein>
    <submittedName>
        <fullName evidence="7">Mg-chelatase subunit ChlD</fullName>
    </submittedName>
</protein>
<keyword evidence="4" id="KW-0732">Signal</keyword>
<keyword evidence="3" id="KW-0813">Transport</keyword>
<dbReference type="GO" id="GO:1902358">
    <property type="term" value="P:sulfate transmembrane transport"/>
    <property type="evidence" value="ECO:0007669"/>
    <property type="project" value="InterPro"/>
</dbReference>
<dbReference type="Proteomes" id="UP000252107">
    <property type="component" value="Unassembled WGS sequence"/>
</dbReference>
<dbReference type="CDD" id="cd00198">
    <property type="entry name" value="vWFA"/>
    <property type="match status" value="1"/>
</dbReference>
<proteinExistence type="inferred from homology"/>
<evidence type="ECO:0000259" key="6">
    <source>
        <dbReference type="PROSITE" id="PS50234"/>
    </source>
</evidence>
<accession>A0A367R196</accession>
<sequence length="570" mass="61572">MIVKDFFLIPQLAAVIGVLLLTACNGTSNSAGNFTGLKAKVLVGSALGDFCNQAATSFNATQPKLDNGTAFQVNCEAQGSGDIVTKLVSLATQLKNGTLQADAADFPTIISLDGDIYHSQLIYRINQVYPGQNYIPQITDSELVASTPMVFMAQPDVAGGLRKVADPYKALVTAKTHRDIDASGPPTVVHYVHAAPTRSNSGLQTLVAQYASVSSKRPEELIVADVQKFQPQIQQIQSKITRYGVSTNSLAQAMVKNGPFWASVGSVYESSVIAANSGLQPGQERYEAVYPKVTFTSNMRAIVPKAPWVSADEKAAAEKFITYLRSPQTQKIATDLGLRPGTPGVALGPKFTSEFGVNSQTKYDSLRPPKPEVVEAMLKSWQEVAKKPSLVVVVVDSSGSMSGNKLPAVQNTLQNYIKNLGPKEQIALIDFDSAIRPPVLVDGTPQGRDRGLQFISSLDVEGGTKLYDAALYARNWLQQNLRKDAINAVLILTDGEDSESKINLNQLSEELKQSGFSTDQRISFFTVGYGKEGEFNPKALKTISELNGGYYSKGDPETISRLMADLQVEF</sequence>
<comment type="similarity">
    <text evidence="2">Belongs to the prokaryotic sulfate-binding protein family.</text>
</comment>
<dbReference type="InterPro" id="IPR006059">
    <property type="entry name" value="SBP"/>
</dbReference>
<dbReference type="InterPro" id="IPR036465">
    <property type="entry name" value="vWFA_dom_sf"/>
</dbReference>
<dbReference type="EMBL" id="LXQD01000294">
    <property type="protein sequence ID" value="RCJ29222.1"/>
    <property type="molecule type" value="Genomic_DNA"/>
</dbReference>
<evidence type="ECO:0000313" key="7">
    <source>
        <dbReference type="EMBL" id="RCJ29222.1"/>
    </source>
</evidence>
<evidence type="ECO:0000256" key="4">
    <source>
        <dbReference type="ARBA" id="ARBA00022729"/>
    </source>
</evidence>
<dbReference type="Pfam" id="PF13416">
    <property type="entry name" value="SBP_bac_8"/>
    <property type="match status" value="1"/>
</dbReference>
<feature type="domain" description="VWFA" evidence="6">
    <location>
        <begin position="390"/>
        <end position="566"/>
    </location>
</feature>
<dbReference type="PANTHER" id="PTHR30368">
    <property type="entry name" value="SULFATE-BINDING PROTEIN"/>
    <property type="match status" value="1"/>
</dbReference>
<dbReference type="PROSITE" id="PS50234">
    <property type="entry name" value="VWFA"/>
    <property type="match status" value="1"/>
</dbReference>
<dbReference type="AlphaFoldDB" id="A0A367R196"/>
<dbReference type="GO" id="GO:0042597">
    <property type="term" value="C:periplasmic space"/>
    <property type="evidence" value="ECO:0007669"/>
    <property type="project" value="UniProtKB-SubCell"/>
</dbReference>
<keyword evidence="8" id="KW-1185">Reference proteome</keyword>